<name>A0A3S9QKG4_9ACTO</name>
<dbReference type="Proteomes" id="UP000275951">
    <property type="component" value="Chromosome"/>
</dbReference>
<protein>
    <submittedName>
        <fullName evidence="2">DUF624 domain-containing protein</fullName>
    </submittedName>
</protein>
<proteinExistence type="predicted"/>
<dbReference type="AlphaFoldDB" id="A0A3S9QKG4"/>
<accession>A0A3S9QKG4</accession>
<evidence type="ECO:0000256" key="1">
    <source>
        <dbReference type="SAM" id="Phobius"/>
    </source>
</evidence>
<dbReference type="GeneID" id="97531799"/>
<dbReference type="EMBL" id="CP033905">
    <property type="protein sequence ID" value="AZR06303.1"/>
    <property type="molecule type" value="Genomic_DNA"/>
</dbReference>
<keyword evidence="1" id="KW-0812">Transmembrane</keyword>
<feature type="transmembrane region" description="Helical" evidence="1">
    <location>
        <begin position="152"/>
        <end position="169"/>
    </location>
</feature>
<keyword evidence="1" id="KW-0472">Membrane</keyword>
<reference evidence="2 3" key="1">
    <citation type="submission" date="2018-11" db="EMBL/GenBank/DDBJ databases">
        <title>Multidrug-resistant genes are associated with an 42-kb island TGI1 carrying a complex class 1 integron in a Trueperella pyogenes.</title>
        <authorList>
            <person name="Dong W."/>
        </authorList>
    </citation>
    <scope>NUCLEOTIDE SEQUENCE [LARGE SCALE GENOMIC DNA]</scope>
    <source>
        <strain evidence="2 3">TP4</strain>
    </source>
</reference>
<dbReference type="OrthoDB" id="7948871at2"/>
<organism evidence="2 3">
    <name type="scientific">Trueperella pyogenes</name>
    <dbReference type="NCBI Taxonomy" id="1661"/>
    <lineage>
        <taxon>Bacteria</taxon>
        <taxon>Bacillati</taxon>
        <taxon>Actinomycetota</taxon>
        <taxon>Actinomycetes</taxon>
        <taxon>Actinomycetales</taxon>
        <taxon>Actinomycetaceae</taxon>
        <taxon>Trueperella</taxon>
    </lineage>
</organism>
<feature type="transmembrane region" description="Helical" evidence="1">
    <location>
        <begin position="103"/>
        <end position="125"/>
    </location>
</feature>
<evidence type="ECO:0000313" key="3">
    <source>
        <dbReference type="Proteomes" id="UP000275951"/>
    </source>
</evidence>
<dbReference type="RefSeq" id="WP_053793735.1">
    <property type="nucleotide sequence ID" value="NZ_CP012649.1"/>
</dbReference>
<gene>
    <name evidence="2" type="ORF">EBQ10_02675</name>
</gene>
<sequence>MNPESGIFQALSLAADLVIVNVLMVLTSIPIVTIGASLRAGNYVIAQMVAESGSHPARTYFRAFASQIKVVTAWWLVVLLVISLFTVEWLVLDNMDIAPNTDFAFRTGLLSGVLIVAGISLWLFYEEALRARSFSTAFVEAATLSLRHLPRTFLGLAMLALPMIFFILAPERWVALLSFYLIIGFALTLYLFQLLVRGVLSA</sequence>
<dbReference type="InterPro" id="IPR006938">
    <property type="entry name" value="DUF624"/>
</dbReference>
<keyword evidence="1" id="KW-1133">Transmembrane helix</keyword>
<feature type="transmembrane region" description="Helical" evidence="1">
    <location>
        <begin position="70"/>
        <end position="91"/>
    </location>
</feature>
<dbReference type="Pfam" id="PF04854">
    <property type="entry name" value="DUF624"/>
    <property type="match status" value="1"/>
</dbReference>
<feature type="transmembrane region" description="Helical" evidence="1">
    <location>
        <begin position="175"/>
        <end position="196"/>
    </location>
</feature>
<feature type="transmembrane region" description="Helical" evidence="1">
    <location>
        <begin position="6"/>
        <end position="29"/>
    </location>
</feature>
<evidence type="ECO:0000313" key="2">
    <source>
        <dbReference type="EMBL" id="AZR06303.1"/>
    </source>
</evidence>